<dbReference type="PANTHER" id="PTHR22789">
    <property type="entry name" value="FUCULOSE PHOSPHATE ALDOLASE"/>
    <property type="match status" value="1"/>
</dbReference>
<dbReference type="Gene3D" id="3.40.225.10">
    <property type="entry name" value="Class II aldolase/adducin N-terminal domain"/>
    <property type="match status" value="1"/>
</dbReference>
<dbReference type="EC" id="4.1.2.19" evidence="4"/>
<evidence type="ECO:0000259" key="3">
    <source>
        <dbReference type="SMART" id="SM01007"/>
    </source>
</evidence>
<comment type="caution">
    <text evidence="4">The sequence shown here is derived from an EMBL/GenBank/DDBJ whole genome shotgun (WGS) entry which is preliminary data.</text>
</comment>
<dbReference type="SMART" id="SM01007">
    <property type="entry name" value="Aldolase_II"/>
    <property type="match status" value="1"/>
</dbReference>
<sequence>MMNPQLDRFFEAVVDLCGDLYRLGWAENHAGNLSYRLSEDERRLFGEGDQRRTVTLDEPLPALAGESFLVTSAGSPFRLLVKEPRRHTGVIDMASDGGSYDIVWGLIGDRRPTSELPAHLRGHAERGVVDPENRVVLHCHPTHLVAMTHVHPLDEVAFTRALWATNSESILAIPEGIGLLPWMVCGTDTIGIESARKFREVSVVVWPYHGVLVGGRSLQAAMGMVESVDKAAETWLLSRGPEQHAIEEDQLRELAEEFDIHPPARFLSRS</sequence>
<evidence type="ECO:0000256" key="2">
    <source>
        <dbReference type="ARBA" id="ARBA00023239"/>
    </source>
</evidence>
<evidence type="ECO:0000313" key="4">
    <source>
        <dbReference type="EMBL" id="TSD62719.1"/>
    </source>
</evidence>
<dbReference type="EMBL" id="VLNT01000007">
    <property type="protein sequence ID" value="TSD62719.1"/>
    <property type="molecule type" value="Genomic_DNA"/>
</dbReference>
<dbReference type="InterPro" id="IPR050197">
    <property type="entry name" value="Aldolase_class_II_sugar_metab"/>
</dbReference>
<organism evidence="4 5">
    <name type="scientific">Aeromicrobium piscarium</name>
    <dbReference type="NCBI Taxonomy" id="2590901"/>
    <lineage>
        <taxon>Bacteria</taxon>
        <taxon>Bacillati</taxon>
        <taxon>Actinomycetota</taxon>
        <taxon>Actinomycetes</taxon>
        <taxon>Propionibacteriales</taxon>
        <taxon>Nocardioidaceae</taxon>
        <taxon>Aeromicrobium</taxon>
    </lineage>
</organism>
<keyword evidence="5" id="KW-1185">Reference proteome</keyword>
<dbReference type="RefSeq" id="WP_143913317.1">
    <property type="nucleotide sequence ID" value="NZ_VLNT01000007.1"/>
</dbReference>
<protein>
    <submittedName>
        <fullName evidence="4">Rhamnulose-1-phosphate aldolase</fullName>
        <ecNumber evidence="4">4.1.2.19</ecNumber>
    </submittedName>
</protein>
<dbReference type="PANTHER" id="PTHR22789:SF0">
    <property type="entry name" value="3-OXO-TETRONATE 4-PHOSPHATE DECARBOXYLASE-RELATED"/>
    <property type="match status" value="1"/>
</dbReference>
<accession>A0A554S8N5</accession>
<dbReference type="OrthoDB" id="9784634at2"/>
<evidence type="ECO:0000313" key="5">
    <source>
        <dbReference type="Proteomes" id="UP000316988"/>
    </source>
</evidence>
<dbReference type="Pfam" id="PF00596">
    <property type="entry name" value="Aldolase_II"/>
    <property type="match status" value="1"/>
</dbReference>
<dbReference type="NCBIfam" id="NF002963">
    <property type="entry name" value="PRK03634.1"/>
    <property type="match status" value="1"/>
</dbReference>
<keyword evidence="2 4" id="KW-0456">Lyase</keyword>
<evidence type="ECO:0000256" key="1">
    <source>
        <dbReference type="ARBA" id="ARBA00022723"/>
    </source>
</evidence>
<keyword evidence="1" id="KW-0479">Metal-binding</keyword>
<gene>
    <name evidence="4" type="primary">rhaD</name>
    <name evidence="4" type="ORF">FNM00_10065</name>
</gene>
<proteinExistence type="predicted"/>
<dbReference type="GO" id="GO:0005829">
    <property type="term" value="C:cytosol"/>
    <property type="evidence" value="ECO:0007669"/>
    <property type="project" value="TreeGrafter"/>
</dbReference>
<dbReference type="GO" id="GO:0019323">
    <property type="term" value="P:pentose catabolic process"/>
    <property type="evidence" value="ECO:0007669"/>
    <property type="project" value="TreeGrafter"/>
</dbReference>
<dbReference type="SUPFAM" id="SSF53639">
    <property type="entry name" value="AraD/HMP-PK domain-like"/>
    <property type="match status" value="1"/>
</dbReference>
<dbReference type="Proteomes" id="UP000316988">
    <property type="component" value="Unassembled WGS sequence"/>
</dbReference>
<dbReference type="GO" id="GO:0046872">
    <property type="term" value="F:metal ion binding"/>
    <property type="evidence" value="ECO:0007669"/>
    <property type="project" value="UniProtKB-KW"/>
</dbReference>
<dbReference type="InterPro" id="IPR001303">
    <property type="entry name" value="Aldolase_II/adducin_N"/>
</dbReference>
<dbReference type="AlphaFoldDB" id="A0A554S8N5"/>
<reference evidence="4 5" key="1">
    <citation type="submission" date="2019-07" db="EMBL/GenBank/DDBJ databases">
        <authorList>
            <person name="Zhao L.H."/>
        </authorList>
    </citation>
    <scope>NUCLEOTIDE SEQUENCE [LARGE SCALE GENOMIC DNA]</scope>
    <source>
        <strain evidence="4 5">Co35</strain>
    </source>
</reference>
<name>A0A554S8N5_9ACTN</name>
<feature type="domain" description="Class II aldolase/adducin N-terminal" evidence="3">
    <location>
        <begin position="11"/>
        <end position="236"/>
    </location>
</feature>
<dbReference type="InterPro" id="IPR036409">
    <property type="entry name" value="Aldolase_II/adducin_N_sf"/>
</dbReference>
<dbReference type="GO" id="GO:0008994">
    <property type="term" value="F:rhamnulose-1-phosphate aldolase activity"/>
    <property type="evidence" value="ECO:0007669"/>
    <property type="project" value="UniProtKB-EC"/>
</dbReference>